<comment type="caution">
    <text evidence="2">The sequence shown here is derived from an EMBL/GenBank/DDBJ whole genome shotgun (WGS) entry which is preliminary data.</text>
</comment>
<organism evidence="2 3">
    <name type="scientific">Mycena metata</name>
    <dbReference type="NCBI Taxonomy" id="1033252"/>
    <lineage>
        <taxon>Eukaryota</taxon>
        <taxon>Fungi</taxon>
        <taxon>Dikarya</taxon>
        <taxon>Basidiomycota</taxon>
        <taxon>Agaricomycotina</taxon>
        <taxon>Agaricomycetes</taxon>
        <taxon>Agaricomycetidae</taxon>
        <taxon>Agaricales</taxon>
        <taxon>Marasmiineae</taxon>
        <taxon>Mycenaceae</taxon>
        <taxon>Mycena</taxon>
    </lineage>
</organism>
<keyword evidence="3" id="KW-1185">Reference proteome</keyword>
<dbReference type="AlphaFoldDB" id="A0AAD7NXI9"/>
<dbReference type="EMBL" id="JARKIB010000006">
    <property type="protein sequence ID" value="KAJ7779255.1"/>
    <property type="molecule type" value="Genomic_DNA"/>
</dbReference>
<name>A0AAD7NXI9_9AGAR</name>
<reference evidence="2" key="1">
    <citation type="submission" date="2023-03" db="EMBL/GenBank/DDBJ databases">
        <title>Massive genome expansion in bonnet fungi (Mycena s.s.) driven by repeated elements and novel gene families across ecological guilds.</title>
        <authorList>
            <consortium name="Lawrence Berkeley National Laboratory"/>
            <person name="Harder C.B."/>
            <person name="Miyauchi S."/>
            <person name="Viragh M."/>
            <person name="Kuo A."/>
            <person name="Thoen E."/>
            <person name="Andreopoulos B."/>
            <person name="Lu D."/>
            <person name="Skrede I."/>
            <person name="Drula E."/>
            <person name="Henrissat B."/>
            <person name="Morin E."/>
            <person name="Kohler A."/>
            <person name="Barry K."/>
            <person name="LaButti K."/>
            <person name="Morin E."/>
            <person name="Salamov A."/>
            <person name="Lipzen A."/>
            <person name="Mereny Z."/>
            <person name="Hegedus B."/>
            <person name="Baldrian P."/>
            <person name="Stursova M."/>
            <person name="Weitz H."/>
            <person name="Taylor A."/>
            <person name="Grigoriev I.V."/>
            <person name="Nagy L.G."/>
            <person name="Martin F."/>
            <person name="Kauserud H."/>
        </authorList>
    </citation>
    <scope>NUCLEOTIDE SEQUENCE</scope>
    <source>
        <strain evidence="2">CBHHK182m</strain>
    </source>
</reference>
<evidence type="ECO:0000313" key="3">
    <source>
        <dbReference type="Proteomes" id="UP001215598"/>
    </source>
</evidence>
<sequence length="280" mass="30647">METEELAKRIAASARMHLIHIAQKARTSYTKSNTNTEADLWVAQTDIPESTCLLRNAGKGGEDVLCVLRSAREHRTGGNQDWKTVEAFEVSRRRLAREEYTATGLHNDLLHCDLYSVTVILVALFGLRATPDAVKIGGRKPNYSLREVPLPTVCGYRIRGASRKVNPNKETLGVIVPPELVVPQSPNPRVASDVPQLKTEVARYPPGHKSGVNNAGLSPRRPIGRYRQVAPSSCCVVYRKPNGATCHTSATDANPGLLGTMWTVKHADMSSHTPRPSELG</sequence>
<gene>
    <name evidence="2" type="ORF">B0H16DRAFT_1711595</name>
</gene>
<feature type="region of interest" description="Disordered" evidence="1">
    <location>
        <begin position="203"/>
        <end position="222"/>
    </location>
</feature>
<accession>A0AAD7NXI9</accession>
<protein>
    <submittedName>
        <fullName evidence="2">Uncharacterized protein</fullName>
    </submittedName>
</protein>
<evidence type="ECO:0000256" key="1">
    <source>
        <dbReference type="SAM" id="MobiDB-lite"/>
    </source>
</evidence>
<dbReference type="Proteomes" id="UP001215598">
    <property type="component" value="Unassembled WGS sequence"/>
</dbReference>
<evidence type="ECO:0000313" key="2">
    <source>
        <dbReference type="EMBL" id="KAJ7779255.1"/>
    </source>
</evidence>
<proteinExistence type="predicted"/>